<evidence type="ECO:0000256" key="14">
    <source>
        <dbReference type="ARBA" id="ARBA00023128"/>
    </source>
</evidence>
<keyword evidence="13" id="KW-0520">NAD</keyword>
<dbReference type="GO" id="GO:0019674">
    <property type="term" value="P:NAD+ metabolic process"/>
    <property type="evidence" value="ECO:0007669"/>
    <property type="project" value="InterPro"/>
</dbReference>
<accession>A0A6P7X6I1</accession>
<keyword evidence="12" id="KW-0007">Acetylation</keyword>
<dbReference type="RefSeq" id="XP_030048901.1">
    <property type="nucleotide sequence ID" value="XM_030193041.1"/>
</dbReference>
<dbReference type="SUPFAM" id="SSF111331">
    <property type="entry name" value="NAD kinase/diacylglycerol kinase-like"/>
    <property type="match status" value="1"/>
</dbReference>
<evidence type="ECO:0000313" key="20">
    <source>
        <dbReference type="RefSeq" id="XP_030048901.1"/>
    </source>
</evidence>
<dbReference type="PANTHER" id="PTHR13158">
    <property type="match status" value="1"/>
</dbReference>
<evidence type="ECO:0000256" key="11">
    <source>
        <dbReference type="ARBA" id="ARBA00022946"/>
    </source>
</evidence>
<evidence type="ECO:0000256" key="6">
    <source>
        <dbReference type="ARBA" id="ARBA00022679"/>
    </source>
</evidence>
<keyword evidence="19" id="KW-1185">Reference proteome</keyword>
<keyword evidence="5" id="KW-0597">Phosphoprotein</keyword>
<dbReference type="Gene3D" id="3.40.50.10330">
    <property type="entry name" value="Probable inorganic polyphosphate/atp-NAD kinase, domain 1"/>
    <property type="match status" value="1"/>
</dbReference>
<evidence type="ECO:0000256" key="1">
    <source>
        <dbReference type="ARBA" id="ARBA00004173"/>
    </source>
</evidence>
<dbReference type="InterPro" id="IPR017438">
    <property type="entry name" value="ATP-NAD_kinase_N"/>
</dbReference>
<evidence type="ECO:0000256" key="18">
    <source>
        <dbReference type="ARBA" id="ARBA00080688"/>
    </source>
</evidence>
<dbReference type="AlphaFoldDB" id="A0A6P7X6I1"/>
<dbReference type="InterPro" id="IPR016064">
    <property type="entry name" value="NAD/diacylglycerol_kinase_sf"/>
</dbReference>
<organism evidence="19 20">
    <name type="scientific">Microcaecilia unicolor</name>
    <dbReference type="NCBI Taxonomy" id="1415580"/>
    <lineage>
        <taxon>Eukaryota</taxon>
        <taxon>Metazoa</taxon>
        <taxon>Chordata</taxon>
        <taxon>Craniata</taxon>
        <taxon>Vertebrata</taxon>
        <taxon>Euteleostomi</taxon>
        <taxon>Amphibia</taxon>
        <taxon>Gymnophiona</taxon>
        <taxon>Siphonopidae</taxon>
        <taxon>Microcaecilia</taxon>
    </lineage>
</organism>
<dbReference type="CTD" id="133686"/>
<evidence type="ECO:0000256" key="5">
    <source>
        <dbReference type="ARBA" id="ARBA00022553"/>
    </source>
</evidence>
<evidence type="ECO:0000313" key="19">
    <source>
        <dbReference type="Proteomes" id="UP000515156"/>
    </source>
</evidence>
<keyword evidence="14" id="KW-0496">Mitochondrion</keyword>
<evidence type="ECO:0000256" key="17">
    <source>
        <dbReference type="ARBA" id="ARBA00077019"/>
    </source>
</evidence>
<dbReference type="FunFam" id="3.40.50.10330:FF:000021">
    <property type="entry name" value="NAD kinase 2, mitochondrial"/>
    <property type="match status" value="1"/>
</dbReference>
<dbReference type="Proteomes" id="UP000515156">
    <property type="component" value="Chromosome 2"/>
</dbReference>
<comment type="catalytic activity">
    <reaction evidence="15">
        <text>NAD(+) + ATP = ADP + NADP(+) + H(+)</text>
        <dbReference type="Rhea" id="RHEA:18629"/>
        <dbReference type="ChEBI" id="CHEBI:15378"/>
        <dbReference type="ChEBI" id="CHEBI:30616"/>
        <dbReference type="ChEBI" id="CHEBI:57540"/>
        <dbReference type="ChEBI" id="CHEBI:58349"/>
        <dbReference type="ChEBI" id="CHEBI:456216"/>
        <dbReference type="EC" id="2.7.1.23"/>
    </reaction>
</comment>
<dbReference type="PANTHER" id="PTHR13158:SF5">
    <property type="entry name" value="NAD KINASE 2, MITOCHONDRIAL"/>
    <property type="match status" value="1"/>
</dbReference>
<comment type="similarity">
    <text evidence="2">Belongs to the NAD kinase family.</text>
</comment>
<evidence type="ECO:0000256" key="3">
    <source>
        <dbReference type="ARBA" id="ARBA00011738"/>
    </source>
</evidence>
<dbReference type="Gene3D" id="2.60.200.30">
    <property type="entry name" value="Probable inorganic polyphosphate/atp-NAD kinase, domain 2"/>
    <property type="match status" value="1"/>
</dbReference>
<dbReference type="InterPro" id="IPR017437">
    <property type="entry name" value="ATP-NAD_kinase_PpnK-typ_C"/>
</dbReference>
<evidence type="ECO:0000256" key="13">
    <source>
        <dbReference type="ARBA" id="ARBA00023027"/>
    </source>
</evidence>
<dbReference type="Pfam" id="PF01513">
    <property type="entry name" value="NAD_kinase"/>
    <property type="match status" value="1"/>
</dbReference>
<evidence type="ECO:0000256" key="8">
    <source>
        <dbReference type="ARBA" id="ARBA00022777"/>
    </source>
</evidence>
<evidence type="ECO:0000256" key="7">
    <source>
        <dbReference type="ARBA" id="ARBA00022741"/>
    </source>
</evidence>
<dbReference type="GO" id="GO:0005759">
    <property type="term" value="C:mitochondrial matrix"/>
    <property type="evidence" value="ECO:0007669"/>
    <property type="project" value="UniProtKB-ARBA"/>
</dbReference>
<keyword evidence="9" id="KW-0067">ATP-binding</keyword>
<dbReference type="GO" id="GO:0005524">
    <property type="term" value="F:ATP binding"/>
    <property type="evidence" value="ECO:0007669"/>
    <property type="project" value="UniProtKB-KW"/>
</dbReference>
<comment type="subunit">
    <text evidence="3">Homodimer.</text>
</comment>
<keyword evidence="10" id="KW-0521">NADP</keyword>
<dbReference type="EC" id="2.7.1.23" evidence="4"/>
<dbReference type="GO" id="GO:0006741">
    <property type="term" value="P:NADP+ biosynthetic process"/>
    <property type="evidence" value="ECO:0007669"/>
    <property type="project" value="InterPro"/>
</dbReference>
<evidence type="ECO:0000256" key="12">
    <source>
        <dbReference type="ARBA" id="ARBA00022990"/>
    </source>
</evidence>
<sequence>MRAAYVSSVLCLPFSLPVHTPRTMSSYRRLLCCKCSAAAAVHRPPSGARCFTTRQQQCQAVLFRPSRVAVVAKTTRYEFEQQRYRYAGLSEEDLKELLALKGSSYNGLLERHNIHTRNVEHIVHSLRKEGIDVQLVKRREYDEETVRWADAIISAGGDGTMLLAASKILDRSKPVIGVNTDPERSEGHLCLPVRYTYAFPEALHKLYRGEFRWQWRQRIRIYLEGTGINLTPVDLHEQQLSLEQHSRAHLNVQEHKSAEVLGPYLLPLRALNEVFIGESLSSRVNYKSCKPRFNFSLHRASYYEISVDDGPWEKQKSSGLNVCTGTGSKAWSYNINKMAFQAVDEVLKIAKKQEYLNVSLDRKLIEEVTRAYNDSLLYSPEEPKMMFSIREPIANRVFSSSRQRGFSSNFCTSGFCELNMFVTFCYGTPTCAHDSNYVQSMPLQLFTGEEG</sequence>
<gene>
    <name evidence="20" type="primary">NADK2</name>
</gene>
<dbReference type="InterPro" id="IPR002504">
    <property type="entry name" value="NADK"/>
</dbReference>
<protein>
    <recommendedName>
        <fullName evidence="16">NAD kinase 2, mitochondrial</fullName>
        <ecNumber evidence="4">2.7.1.23</ecNumber>
    </recommendedName>
    <alternativeName>
        <fullName evidence="18">Mitochondrial NAD kinase</fullName>
    </alternativeName>
    <alternativeName>
        <fullName evidence="17">NAD kinase domain-containing protein 1, mitochondrial</fullName>
    </alternativeName>
</protein>
<dbReference type="GeneID" id="115462941"/>
<evidence type="ECO:0000256" key="10">
    <source>
        <dbReference type="ARBA" id="ARBA00022857"/>
    </source>
</evidence>
<evidence type="ECO:0000256" key="2">
    <source>
        <dbReference type="ARBA" id="ARBA00010995"/>
    </source>
</evidence>
<dbReference type="GO" id="GO:0003951">
    <property type="term" value="F:NAD+ kinase activity"/>
    <property type="evidence" value="ECO:0007669"/>
    <property type="project" value="UniProtKB-EC"/>
</dbReference>
<reference evidence="20" key="1">
    <citation type="submission" date="2025-08" db="UniProtKB">
        <authorList>
            <consortium name="RefSeq"/>
        </authorList>
    </citation>
    <scope>IDENTIFICATION</scope>
</reference>
<evidence type="ECO:0000256" key="4">
    <source>
        <dbReference type="ARBA" id="ARBA00012120"/>
    </source>
</evidence>
<evidence type="ECO:0000256" key="15">
    <source>
        <dbReference type="ARBA" id="ARBA00047925"/>
    </source>
</evidence>
<comment type="subcellular location">
    <subcellularLocation>
        <location evidence="1">Mitochondrion</location>
    </subcellularLocation>
</comment>
<evidence type="ECO:0000256" key="9">
    <source>
        <dbReference type="ARBA" id="ARBA00022840"/>
    </source>
</evidence>
<keyword evidence="11" id="KW-0809">Transit peptide</keyword>
<keyword evidence="6" id="KW-0808">Transferase</keyword>
<keyword evidence="7" id="KW-0547">Nucleotide-binding</keyword>
<evidence type="ECO:0000256" key="16">
    <source>
        <dbReference type="ARBA" id="ARBA00068714"/>
    </source>
</evidence>
<proteinExistence type="inferred from homology"/>
<keyword evidence="8 20" id="KW-0418">Kinase</keyword>
<name>A0A6P7X6I1_9AMPH</name>